<reference evidence="3 4" key="1">
    <citation type="submission" date="2021-12" db="EMBL/GenBank/DDBJ databases">
        <title>Genome sequencing of bacteria with rrn-lacking chromosome and rrn-plasmid.</title>
        <authorList>
            <person name="Anda M."/>
            <person name="Iwasaki W."/>
        </authorList>
    </citation>
    <scope>NUCLEOTIDE SEQUENCE [LARGE SCALE GENOMIC DNA]</scope>
    <source>
        <strain evidence="3 4">NBRC 15940</strain>
    </source>
</reference>
<accession>A0AAN4VYK6</accession>
<dbReference type="Pfam" id="PF05693">
    <property type="entry name" value="Glycogen_syn"/>
    <property type="match status" value="1"/>
</dbReference>
<dbReference type="EMBL" id="BQKE01000001">
    <property type="protein sequence ID" value="GJM62123.1"/>
    <property type="molecule type" value="Genomic_DNA"/>
</dbReference>
<organism evidence="3 4">
    <name type="scientific">Persicobacter diffluens</name>
    <dbReference type="NCBI Taxonomy" id="981"/>
    <lineage>
        <taxon>Bacteria</taxon>
        <taxon>Pseudomonadati</taxon>
        <taxon>Bacteroidota</taxon>
        <taxon>Cytophagia</taxon>
        <taxon>Cytophagales</taxon>
        <taxon>Persicobacteraceae</taxon>
        <taxon>Persicobacter</taxon>
    </lineage>
</organism>
<dbReference type="GO" id="GO:0004373">
    <property type="term" value="F:alpha-1,4-glucan glucosyltransferase (UDP-glucose donor) activity"/>
    <property type="evidence" value="ECO:0007669"/>
    <property type="project" value="InterPro"/>
</dbReference>
<proteinExistence type="predicted"/>
<dbReference type="Gene3D" id="3.40.50.2000">
    <property type="entry name" value="Glycogen Phosphorylase B"/>
    <property type="match status" value="2"/>
</dbReference>
<evidence type="ECO:0000256" key="1">
    <source>
        <dbReference type="ARBA" id="ARBA00022676"/>
    </source>
</evidence>
<evidence type="ECO:0000256" key="2">
    <source>
        <dbReference type="ARBA" id="ARBA00022679"/>
    </source>
</evidence>
<dbReference type="PANTHER" id="PTHR10176:SF3">
    <property type="entry name" value="GLYCOGEN [STARCH] SYNTHASE"/>
    <property type="match status" value="1"/>
</dbReference>
<keyword evidence="4" id="KW-1185">Reference proteome</keyword>
<dbReference type="Proteomes" id="UP001310022">
    <property type="component" value="Unassembled WGS sequence"/>
</dbReference>
<comment type="caution">
    <text evidence="3">The sequence shown here is derived from an EMBL/GenBank/DDBJ whole genome shotgun (WGS) entry which is preliminary data.</text>
</comment>
<keyword evidence="1" id="KW-0328">Glycosyltransferase</keyword>
<keyword evidence="2" id="KW-0808">Transferase</keyword>
<dbReference type="GO" id="GO:0005737">
    <property type="term" value="C:cytoplasm"/>
    <property type="evidence" value="ECO:0007669"/>
    <property type="project" value="TreeGrafter"/>
</dbReference>
<sequence length="619" mass="71761">MSKFNRTNKVTNRRISKSSISKTLLVEVSWEVCNQVGGIYTVIRSKAPTMVKKWEENYTLLGPYVHDQAQAAFEPLPLEESNAVCRAVKRMQESGLDVHYGEWLVTGKPKVVLVNPNSVYDRLGEIKYNLWDHHGIPLPSQDDWLDKSAAFGELSRIFFSILAEEETSKNIIGHFHEWMSSTAIPELRYEGVNISTIFTTHATMLGRYLAANDQEFYHHLPFFDWEKEAINFNIEPQVRIERAAAHGAHVLTTVSEVTGQECIHLLGRKPDEITPNGLNIERFTALHEFQNLHKEYKEKIHQFVMAHFFPSYTFDLDNTLYFFTSGRFEYKNKGFDTTLEALAKLNYRLKQEQSDVNVVMFFVTKRPYQSVNPDVLHSRAVMEELRHTTKMIQNQIGERLFYAAASSDDHKLPELNEFVDEYWKLRFRRTLQSWKSGGLPSVVTHNLYDDHNDEILNFLRSSNLLNHEDDRVKVVYHPDFISPSSPLFGMEYGQFVRGCHLGVFPSYYEPWGYTPLEAMASGVPSVTSDLAGFGDYVVNNLQDHEEKGIYVIDRKNANFDAGADQLAYKLHKFIKMDRRQRISQRNKTEHNSTFFDWHNLIHHYDKAHNLAITRNKKGM</sequence>
<evidence type="ECO:0000313" key="3">
    <source>
        <dbReference type="EMBL" id="GJM62123.1"/>
    </source>
</evidence>
<evidence type="ECO:0008006" key="5">
    <source>
        <dbReference type="Google" id="ProtNLM"/>
    </source>
</evidence>
<evidence type="ECO:0000313" key="4">
    <source>
        <dbReference type="Proteomes" id="UP001310022"/>
    </source>
</evidence>
<protein>
    <recommendedName>
        <fullName evidence="5">Glycogen synthase</fullName>
    </recommendedName>
</protein>
<dbReference type="PANTHER" id="PTHR10176">
    <property type="entry name" value="GLYCOGEN SYNTHASE"/>
    <property type="match status" value="1"/>
</dbReference>
<gene>
    <name evidence="3" type="ORF">PEDI_26750</name>
</gene>
<dbReference type="InterPro" id="IPR008631">
    <property type="entry name" value="Glycogen_synth"/>
</dbReference>
<dbReference type="AlphaFoldDB" id="A0AAN4VYK6"/>
<name>A0AAN4VYK6_9BACT</name>
<dbReference type="GO" id="GO:0005978">
    <property type="term" value="P:glycogen biosynthetic process"/>
    <property type="evidence" value="ECO:0007669"/>
    <property type="project" value="InterPro"/>
</dbReference>
<dbReference type="SUPFAM" id="SSF53756">
    <property type="entry name" value="UDP-Glycosyltransferase/glycogen phosphorylase"/>
    <property type="match status" value="2"/>
</dbReference>
<dbReference type="Gene3D" id="6.10.260.10">
    <property type="match status" value="1"/>
</dbReference>
<dbReference type="RefSeq" id="WP_338237482.1">
    <property type="nucleotide sequence ID" value="NZ_BQKE01000001.1"/>
</dbReference>